<reference evidence="1" key="1">
    <citation type="journal article" date="2019" name="bioRxiv">
        <title>The Genome of the Zebra Mussel, Dreissena polymorpha: A Resource for Invasive Species Research.</title>
        <authorList>
            <person name="McCartney M.A."/>
            <person name="Auch B."/>
            <person name="Kono T."/>
            <person name="Mallez S."/>
            <person name="Zhang Y."/>
            <person name="Obille A."/>
            <person name="Becker A."/>
            <person name="Abrahante J.E."/>
            <person name="Garbe J."/>
            <person name="Badalamenti J.P."/>
            <person name="Herman A."/>
            <person name="Mangelson H."/>
            <person name="Liachko I."/>
            <person name="Sullivan S."/>
            <person name="Sone E.D."/>
            <person name="Koren S."/>
            <person name="Silverstein K.A.T."/>
            <person name="Beckman K.B."/>
            <person name="Gohl D.M."/>
        </authorList>
    </citation>
    <scope>NUCLEOTIDE SEQUENCE</scope>
    <source>
        <strain evidence="1">Duluth1</strain>
        <tissue evidence="1">Whole animal</tissue>
    </source>
</reference>
<evidence type="ECO:0000313" key="2">
    <source>
        <dbReference type="Proteomes" id="UP000828390"/>
    </source>
</evidence>
<accession>A0A9D4R8W0</accession>
<name>A0A9D4R8W0_DREPO</name>
<evidence type="ECO:0000313" key="1">
    <source>
        <dbReference type="EMBL" id="KAH3857550.1"/>
    </source>
</evidence>
<dbReference type="AlphaFoldDB" id="A0A9D4R8W0"/>
<organism evidence="1 2">
    <name type="scientific">Dreissena polymorpha</name>
    <name type="common">Zebra mussel</name>
    <name type="synonym">Mytilus polymorpha</name>
    <dbReference type="NCBI Taxonomy" id="45954"/>
    <lineage>
        <taxon>Eukaryota</taxon>
        <taxon>Metazoa</taxon>
        <taxon>Spiralia</taxon>
        <taxon>Lophotrochozoa</taxon>
        <taxon>Mollusca</taxon>
        <taxon>Bivalvia</taxon>
        <taxon>Autobranchia</taxon>
        <taxon>Heteroconchia</taxon>
        <taxon>Euheterodonta</taxon>
        <taxon>Imparidentia</taxon>
        <taxon>Neoheterodontei</taxon>
        <taxon>Myida</taxon>
        <taxon>Dreissenoidea</taxon>
        <taxon>Dreissenidae</taxon>
        <taxon>Dreissena</taxon>
    </lineage>
</organism>
<sequence>MNYEKELLNDIDPDFEVLAKCVDDHNPRLDYKLIRGYGGVCIFWRKSHNSSVKISSQGNDRTIIAEIATENKPICLMNVYMPSTSKNSDEEYKEMLIELEECLEIYKDSHEVWRYECFNATSYRERPFAT</sequence>
<dbReference type="Proteomes" id="UP000828390">
    <property type="component" value="Unassembled WGS sequence"/>
</dbReference>
<protein>
    <submittedName>
        <fullName evidence="1">Uncharacterized protein</fullName>
    </submittedName>
</protein>
<gene>
    <name evidence="1" type="ORF">DPMN_100160</name>
</gene>
<proteinExistence type="predicted"/>
<comment type="caution">
    <text evidence="1">The sequence shown here is derived from an EMBL/GenBank/DDBJ whole genome shotgun (WGS) entry which is preliminary data.</text>
</comment>
<dbReference type="SUPFAM" id="SSF56219">
    <property type="entry name" value="DNase I-like"/>
    <property type="match status" value="1"/>
</dbReference>
<reference evidence="1" key="2">
    <citation type="submission" date="2020-11" db="EMBL/GenBank/DDBJ databases">
        <authorList>
            <person name="McCartney M.A."/>
            <person name="Auch B."/>
            <person name="Kono T."/>
            <person name="Mallez S."/>
            <person name="Becker A."/>
            <person name="Gohl D.M."/>
            <person name="Silverstein K.A.T."/>
            <person name="Koren S."/>
            <person name="Bechman K.B."/>
            <person name="Herman A."/>
            <person name="Abrahante J.E."/>
            <person name="Garbe J."/>
        </authorList>
    </citation>
    <scope>NUCLEOTIDE SEQUENCE</scope>
    <source>
        <strain evidence="1">Duluth1</strain>
        <tissue evidence="1">Whole animal</tissue>
    </source>
</reference>
<dbReference type="Gene3D" id="3.60.10.10">
    <property type="entry name" value="Endonuclease/exonuclease/phosphatase"/>
    <property type="match status" value="1"/>
</dbReference>
<keyword evidence="2" id="KW-1185">Reference proteome</keyword>
<dbReference type="InterPro" id="IPR036691">
    <property type="entry name" value="Endo/exonu/phosph_ase_sf"/>
</dbReference>
<dbReference type="EMBL" id="JAIWYP010000003">
    <property type="protein sequence ID" value="KAH3857550.1"/>
    <property type="molecule type" value="Genomic_DNA"/>
</dbReference>